<feature type="transmembrane region" description="Helical" evidence="5">
    <location>
        <begin position="6"/>
        <end position="26"/>
    </location>
</feature>
<name>A0AAU9JJW8_9CILI</name>
<keyword evidence="5" id="KW-1133">Transmembrane helix</keyword>
<keyword evidence="1" id="KW-0479">Metal-binding</keyword>
<feature type="domain" description="AN1-type" evidence="6">
    <location>
        <begin position="89"/>
        <end position="135"/>
    </location>
</feature>
<reference evidence="7" key="1">
    <citation type="submission" date="2021-09" db="EMBL/GenBank/DDBJ databases">
        <authorList>
            <consortium name="AG Swart"/>
            <person name="Singh M."/>
            <person name="Singh A."/>
            <person name="Seah K."/>
            <person name="Emmerich C."/>
        </authorList>
    </citation>
    <scope>NUCLEOTIDE SEQUENCE</scope>
    <source>
        <strain evidence="7">ATCC30299</strain>
    </source>
</reference>
<evidence type="ECO:0000256" key="2">
    <source>
        <dbReference type="ARBA" id="ARBA00022771"/>
    </source>
</evidence>
<accession>A0AAU9JJW8</accession>
<evidence type="ECO:0000313" key="7">
    <source>
        <dbReference type="EMBL" id="CAG9326263.1"/>
    </source>
</evidence>
<evidence type="ECO:0000256" key="4">
    <source>
        <dbReference type="PROSITE-ProRule" id="PRU00449"/>
    </source>
</evidence>
<dbReference type="PANTHER" id="PTHR10634">
    <property type="entry name" value="AN1-TYPE ZINC FINGER PROTEIN"/>
    <property type="match status" value="1"/>
</dbReference>
<gene>
    <name evidence="7" type="ORF">BSTOLATCC_MIC40694</name>
</gene>
<keyword evidence="8" id="KW-1185">Reference proteome</keyword>
<evidence type="ECO:0000313" key="8">
    <source>
        <dbReference type="Proteomes" id="UP001162131"/>
    </source>
</evidence>
<comment type="caution">
    <text evidence="7">The sequence shown here is derived from an EMBL/GenBank/DDBJ whole genome shotgun (WGS) entry which is preliminary data.</text>
</comment>
<dbReference type="InterPro" id="IPR035896">
    <property type="entry name" value="AN1-like_Znf"/>
</dbReference>
<dbReference type="SMART" id="SM00154">
    <property type="entry name" value="ZnF_AN1"/>
    <property type="match status" value="1"/>
</dbReference>
<keyword evidence="5" id="KW-0472">Membrane</keyword>
<dbReference type="SUPFAM" id="SSF118310">
    <property type="entry name" value="AN1-like Zinc finger"/>
    <property type="match status" value="1"/>
</dbReference>
<protein>
    <recommendedName>
        <fullName evidence="6">AN1-type domain-containing protein</fullName>
    </recommendedName>
</protein>
<keyword evidence="2 4" id="KW-0863">Zinc-finger</keyword>
<dbReference type="PANTHER" id="PTHR10634:SF67">
    <property type="entry name" value="AN1-TYPE ZINC FINGER PROTEIN 3"/>
    <property type="match status" value="1"/>
</dbReference>
<keyword evidence="3" id="KW-0862">Zinc</keyword>
<evidence type="ECO:0000256" key="1">
    <source>
        <dbReference type="ARBA" id="ARBA00022723"/>
    </source>
</evidence>
<dbReference type="AlphaFoldDB" id="A0AAU9JJW8"/>
<evidence type="ECO:0000259" key="6">
    <source>
        <dbReference type="PROSITE" id="PS51039"/>
    </source>
</evidence>
<dbReference type="GO" id="GO:0008270">
    <property type="term" value="F:zinc ion binding"/>
    <property type="evidence" value="ECO:0007669"/>
    <property type="project" value="UniProtKB-KW"/>
</dbReference>
<dbReference type="Proteomes" id="UP001162131">
    <property type="component" value="Unassembled WGS sequence"/>
</dbReference>
<dbReference type="Pfam" id="PF01428">
    <property type="entry name" value="zf-AN1"/>
    <property type="match status" value="1"/>
</dbReference>
<sequence length="154" mass="17825">MLDTFFWKKLYQFIFVYLLLNLWIIIKNIKMESEMCRNCRVFYGCLGGLCSQCHKKEALKKEATDVVTTLAQVASAVVLPTEPAPQQPVQDRSRCFTCNKRVGPLSFTCKCQYSFCARHRLPEEHNCTFDHKSHGIRKLSEDNPLVVAEKFNKL</sequence>
<evidence type="ECO:0000256" key="3">
    <source>
        <dbReference type="ARBA" id="ARBA00022833"/>
    </source>
</evidence>
<dbReference type="InterPro" id="IPR000058">
    <property type="entry name" value="Znf_AN1"/>
</dbReference>
<dbReference type="Gene3D" id="4.10.1110.10">
    <property type="entry name" value="AN1-like Zinc finger"/>
    <property type="match status" value="1"/>
</dbReference>
<organism evidence="7 8">
    <name type="scientific">Blepharisma stoltei</name>
    <dbReference type="NCBI Taxonomy" id="1481888"/>
    <lineage>
        <taxon>Eukaryota</taxon>
        <taxon>Sar</taxon>
        <taxon>Alveolata</taxon>
        <taxon>Ciliophora</taxon>
        <taxon>Postciliodesmatophora</taxon>
        <taxon>Heterotrichea</taxon>
        <taxon>Heterotrichida</taxon>
        <taxon>Blepharismidae</taxon>
        <taxon>Blepharisma</taxon>
    </lineage>
</organism>
<keyword evidence="5" id="KW-0812">Transmembrane</keyword>
<proteinExistence type="predicted"/>
<dbReference type="EMBL" id="CAJZBQ010000040">
    <property type="protein sequence ID" value="CAG9326263.1"/>
    <property type="molecule type" value="Genomic_DNA"/>
</dbReference>
<dbReference type="PROSITE" id="PS51039">
    <property type="entry name" value="ZF_AN1"/>
    <property type="match status" value="1"/>
</dbReference>
<evidence type="ECO:0000256" key="5">
    <source>
        <dbReference type="SAM" id="Phobius"/>
    </source>
</evidence>
<dbReference type="InterPro" id="IPR050652">
    <property type="entry name" value="AN1_A20_ZnFinger"/>
</dbReference>